<evidence type="ECO:0000256" key="11">
    <source>
        <dbReference type="SAM" id="Phobius"/>
    </source>
</evidence>
<feature type="active site" description="Nucleophile" evidence="9">
    <location>
        <position position="412"/>
    </location>
</feature>
<dbReference type="Proteomes" id="UP000609346">
    <property type="component" value="Unassembled WGS sequence"/>
</dbReference>
<keyword evidence="8 9" id="KW-0961">Cell wall biogenesis/degradation</keyword>
<comment type="similarity">
    <text evidence="2">Belongs to the YkuD family.</text>
</comment>
<dbReference type="Gene3D" id="2.40.440.10">
    <property type="entry name" value="L,D-transpeptidase catalytic domain-like"/>
    <property type="match status" value="1"/>
</dbReference>
<name>A0ABR8MU87_9BACL</name>
<dbReference type="Pfam" id="PF03734">
    <property type="entry name" value="YkuD"/>
    <property type="match status" value="1"/>
</dbReference>
<gene>
    <name evidence="13" type="ORF">H8B09_12250</name>
</gene>
<dbReference type="InterPro" id="IPR038063">
    <property type="entry name" value="Transpep_catalytic_dom"/>
</dbReference>
<evidence type="ECO:0000256" key="10">
    <source>
        <dbReference type="SAM" id="MobiDB-lite"/>
    </source>
</evidence>
<keyword evidence="11" id="KW-1133">Transmembrane helix</keyword>
<reference evidence="13 14" key="1">
    <citation type="submission" date="2020-09" db="EMBL/GenBank/DDBJ databases">
        <title>Paenibacillus sp. strain PR3 16S rRNA gene Genome sequencing and assembly.</title>
        <authorList>
            <person name="Kim J."/>
        </authorList>
    </citation>
    <scope>NUCLEOTIDE SEQUENCE [LARGE SCALE GENOMIC DNA]</scope>
    <source>
        <strain evidence="13 14">PR3</strain>
    </source>
</reference>
<comment type="pathway">
    <text evidence="1 9">Cell wall biogenesis; peptidoglycan biosynthesis.</text>
</comment>
<keyword evidence="3" id="KW-0328">Glycosyltransferase</keyword>
<dbReference type="Gene3D" id="1.25.40.10">
    <property type="entry name" value="Tetratricopeptide repeat domain"/>
    <property type="match status" value="1"/>
</dbReference>
<dbReference type="InterPro" id="IPR050979">
    <property type="entry name" value="LD-transpeptidase"/>
</dbReference>
<dbReference type="SUPFAM" id="SSF141523">
    <property type="entry name" value="L,D-transpeptidase catalytic domain-like"/>
    <property type="match status" value="1"/>
</dbReference>
<evidence type="ECO:0000259" key="12">
    <source>
        <dbReference type="PROSITE" id="PS52029"/>
    </source>
</evidence>
<dbReference type="RefSeq" id="WP_191203846.1">
    <property type="nucleotide sequence ID" value="NZ_JACXZA010000003.1"/>
</dbReference>
<keyword evidence="5" id="KW-0378">Hydrolase</keyword>
<accession>A0ABR8MU87</accession>
<keyword evidence="14" id="KW-1185">Reference proteome</keyword>
<evidence type="ECO:0000256" key="1">
    <source>
        <dbReference type="ARBA" id="ARBA00004752"/>
    </source>
</evidence>
<proteinExistence type="inferred from homology"/>
<feature type="transmembrane region" description="Helical" evidence="11">
    <location>
        <begin position="89"/>
        <end position="108"/>
    </location>
</feature>
<evidence type="ECO:0000256" key="9">
    <source>
        <dbReference type="PROSITE-ProRule" id="PRU01373"/>
    </source>
</evidence>
<feature type="domain" description="L,D-TPase catalytic" evidence="12">
    <location>
        <begin position="327"/>
        <end position="436"/>
    </location>
</feature>
<keyword evidence="7 9" id="KW-0573">Peptidoglycan synthesis</keyword>
<dbReference type="PROSITE" id="PS52029">
    <property type="entry name" value="LD_TPASE"/>
    <property type="match status" value="1"/>
</dbReference>
<keyword evidence="4" id="KW-0808">Transferase</keyword>
<evidence type="ECO:0000256" key="6">
    <source>
        <dbReference type="ARBA" id="ARBA00022960"/>
    </source>
</evidence>
<keyword evidence="11" id="KW-0472">Membrane</keyword>
<keyword evidence="6 9" id="KW-0133">Cell shape</keyword>
<feature type="region of interest" description="Disordered" evidence="10">
    <location>
        <begin position="281"/>
        <end position="300"/>
    </location>
</feature>
<sequence>MDPIRNSEHLKEYVKLHPENRMAWYLLGKQYEQQGRAAKANYCFIQAGDIYEAYEQRPDPLSEAQEQVRAQAEHAMEWLRKERKRRIRWRAAYVAAAILLIAIVFSISRSKTNHVAAPAVKSTSSSAIGVALVESTTADELGDAMQHLMAGDQRAALGIAAKLQQEGNWRNWNGTTELLFAVEQLPQGGVMQLSWYESRLCNCSPADATKSYAAYTDWTQEQEQRWTLASGIRHYYSRTGQWPASVDDLVKPYPNNYLAGDTPIMQAMFERLLTELKRELKGQTSGGDNGNAGAQGDQKGNAIGKAAAGVGQNAASQSDAKWSNTPLQIRVDKMTHRLAVMSGDIIVRSYKVGLGADRTPEGSFLISEKVRNPNGRDDGPYGSRGMTLSDTNYAIHGTDEPQSIGVDDSLGCIRMSQEDLEELYDLVPLGTKVTIQQGGLPATVSVPAERFHLEPKQDETNPRRTYAWLT</sequence>
<evidence type="ECO:0000256" key="7">
    <source>
        <dbReference type="ARBA" id="ARBA00022984"/>
    </source>
</evidence>
<evidence type="ECO:0000313" key="13">
    <source>
        <dbReference type="EMBL" id="MBD3919527.1"/>
    </source>
</evidence>
<evidence type="ECO:0000256" key="2">
    <source>
        <dbReference type="ARBA" id="ARBA00005992"/>
    </source>
</evidence>
<feature type="active site" description="Proton donor/acceptor" evidence="9">
    <location>
        <position position="396"/>
    </location>
</feature>
<dbReference type="InterPro" id="IPR005490">
    <property type="entry name" value="LD_TPept_cat_dom"/>
</dbReference>
<comment type="caution">
    <text evidence="13">The sequence shown here is derived from an EMBL/GenBank/DDBJ whole genome shotgun (WGS) entry which is preliminary data.</text>
</comment>
<evidence type="ECO:0000256" key="4">
    <source>
        <dbReference type="ARBA" id="ARBA00022679"/>
    </source>
</evidence>
<keyword evidence="11" id="KW-0812">Transmembrane</keyword>
<dbReference type="EMBL" id="JACXZA010000003">
    <property type="protein sequence ID" value="MBD3919527.1"/>
    <property type="molecule type" value="Genomic_DNA"/>
</dbReference>
<protein>
    <submittedName>
        <fullName evidence="13">L,D-transpeptidase family protein</fullName>
    </submittedName>
</protein>
<evidence type="ECO:0000256" key="5">
    <source>
        <dbReference type="ARBA" id="ARBA00022801"/>
    </source>
</evidence>
<dbReference type="SUPFAM" id="SSF48452">
    <property type="entry name" value="TPR-like"/>
    <property type="match status" value="1"/>
</dbReference>
<dbReference type="CDD" id="cd16913">
    <property type="entry name" value="YkuD_like"/>
    <property type="match status" value="1"/>
</dbReference>
<evidence type="ECO:0000256" key="3">
    <source>
        <dbReference type="ARBA" id="ARBA00022676"/>
    </source>
</evidence>
<evidence type="ECO:0000256" key="8">
    <source>
        <dbReference type="ARBA" id="ARBA00023316"/>
    </source>
</evidence>
<dbReference type="PANTHER" id="PTHR30582:SF24">
    <property type="entry name" value="L,D-TRANSPEPTIDASE ERFK_SRFK-RELATED"/>
    <property type="match status" value="1"/>
</dbReference>
<dbReference type="PANTHER" id="PTHR30582">
    <property type="entry name" value="L,D-TRANSPEPTIDASE"/>
    <property type="match status" value="1"/>
</dbReference>
<organism evidence="13 14">
    <name type="scientific">Paenibacillus terricola</name>
    <dbReference type="NCBI Taxonomy" id="2763503"/>
    <lineage>
        <taxon>Bacteria</taxon>
        <taxon>Bacillati</taxon>
        <taxon>Bacillota</taxon>
        <taxon>Bacilli</taxon>
        <taxon>Bacillales</taxon>
        <taxon>Paenibacillaceae</taxon>
        <taxon>Paenibacillus</taxon>
    </lineage>
</organism>
<dbReference type="InterPro" id="IPR011990">
    <property type="entry name" value="TPR-like_helical_dom_sf"/>
</dbReference>
<evidence type="ECO:0000313" key="14">
    <source>
        <dbReference type="Proteomes" id="UP000609346"/>
    </source>
</evidence>